<reference evidence="4 5" key="1">
    <citation type="journal article" date="2005" name="Genome Res.">
        <title>The Chlamydophila abortus genome sequence reveals an array of variable proteins that contribute to interspecies variation.</title>
        <authorList>
            <person name="Thomson N.R."/>
            <person name="Yeats C."/>
            <person name="Bell K."/>
            <person name="Holden M.T.G."/>
            <person name="Bentley S.D."/>
            <person name="Livingstone M."/>
            <person name="Cerdeno-Tarraga A.M."/>
            <person name="Harris B."/>
            <person name="Doggett J."/>
            <person name="Ormond D."/>
            <person name="Mungal K."/>
            <person name="Clarke K."/>
            <person name="Feltwell T."/>
            <person name="Hance Z."/>
            <person name="Sanders M."/>
            <person name="Quail M.A."/>
            <person name="Price C."/>
            <person name="Parkhill J."/>
            <person name="Longbottom D."/>
        </authorList>
    </citation>
    <scope>NUCLEOTIDE SEQUENCE [LARGE SCALE GENOMIC DNA]</scope>
    <source>
        <strain evidence="5">DSM 27085 / S26/3</strain>
    </source>
</reference>
<sequence length="380" mass="41920">MTSTVESATSTMLVNNPLSLSEGGRADEHTVVPMATQLPSPSLPAVTPAQKLVIPEVRVSLLQRIFHLIKIISAVSLLAVGIAALICLQFGVAVSTLSLVLMIAIMLVSFVIVIMVIQDSTPSQVARRMKQQLHQFSQENTRLHQEVNTLVSANIELTRQIAELKQLHEQLSDFGNKLETCTGEFDDLISEFKVNLEAFKSLGNRVETIVSPFERLAASLTEVFSKEAVKNMVDAVSALRLEMGTLKTHVDETRAVLQQLQSDARLREQHLLYLEQRKEELESICSILSASIEQLRSSTSNLQAVESRIVSAVNEDTRRASLASTAVTEHADIPRDPNRDPRGGRGGQSSPSVPLSAIRSTSERRRIINYDDQGFPIYDQ</sequence>
<protein>
    <submittedName>
        <fullName evidence="4">Inclusion membrane protein</fullName>
    </submittedName>
</protein>
<keyword evidence="1" id="KW-0175">Coiled coil</keyword>
<feature type="transmembrane region" description="Helical" evidence="3">
    <location>
        <begin position="97"/>
        <end position="117"/>
    </location>
</feature>
<dbReference type="HOGENOM" id="CLU_072760_0_0_0"/>
<evidence type="ECO:0000313" key="5">
    <source>
        <dbReference type="Proteomes" id="UP000001012"/>
    </source>
</evidence>
<name>Q5L5U6_CHLAB</name>
<dbReference type="RefSeq" id="WP_011097151.1">
    <property type="nucleotide sequence ID" value="NC_004552.2"/>
</dbReference>
<dbReference type="Proteomes" id="UP000001012">
    <property type="component" value="Chromosome"/>
</dbReference>
<dbReference type="KEGG" id="cab:CAB536"/>
<gene>
    <name evidence="4" type="primary">incA</name>
    <name evidence="4" type="ordered locus">CAB536</name>
</gene>
<proteinExistence type="predicted"/>
<feature type="compositionally biased region" description="Basic and acidic residues" evidence="2">
    <location>
        <begin position="329"/>
        <end position="343"/>
    </location>
</feature>
<dbReference type="AlphaFoldDB" id="Q5L5U6"/>
<evidence type="ECO:0000256" key="3">
    <source>
        <dbReference type="SAM" id="Phobius"/>
    </source>
</evidence>
<dbReference type="OrthoDB" id="18035at2"/>
<accession>Q5L5U6</accession>
<evidence type="ECO:0000313" key="4">
    <source>
        <dbReference type="EMBL" id="CAH63987.1"/>
    </source>
</evidence>
<keyword evidence="3" id="KW-0812">Transmembrane</keyword>
<organism evidence="4 5">
    <name type="scientific">Chlamydia abortus (strain DSM 27085 / S26/3)</name>
    <name type="common">Chlamydophila abortus</name>
    <dbReference type="NCBI Taxonomy" id="218497"/>
    <lineage>
        <taxon>Bacteria</taxon>
        <taxon>Pseudomonadati</taxon>
        <taxon>Chlamydiota</taxon>
        <taxon>Chlamydiia</taxon>
        <taxon>Chlamydiales</taxon>
        <taxon>Chlamydiaceae</taxon>
        <taxon>Chlamydia/Chlamydophila group</taxon>
        <taxon>Chlamydia</taxon>
    </lineage>
</organism>
<dbReference type="SMR" id="Q5L5U6"/>
<keyword evidence="5" id="KW-1185">Reference proteome</keyword>
<keyword evidence="3" id="KW-1133">Transmembrane helix</keyword>
<feature type="coiled-coil region" evidence="1">
    <location>
        <begin position="126"/>
        <end position="170"/>
    </location>
</feature>
<keyword evidence="3" id="KW-0472">Membrane</keyword>
<feature type="transmembrane region" description="Helical" evidence="3">
    <location>
        <begin position="68"/>
        <end position="91"/>
    </location>
</feature>
<evidence type="ECO:0000256" key="2">
    <source>
        <dbReference type="SAM" id="MobiDB-lite"/>
    </source>
</evidence>
<dbReference type="EMBL" id="CR848038">
    <property type="protein sequence ID" value="CAH63987.1"/>
    <property type="molecule type" value="Genomic_DNA"/>
</dbReference>
<feature type="region of interest" description="Disordered" evidence="2">
    <location>
        <begin position="320"/>
        <end position="380"/>
    </location>
</feature>
<evidence type="ECO:0000256" key="1">
    <source>
        <dbReference type="SAM" id="Coils"/>
    </source>
</evidence>